<dbReference type="AlphaFoldDB" id="A0A562TGN2"/>
<dbReference type="RefSeq" id="WP_145340271.1">
    <property type="nucleotide sequence ID" value="NZ_SMLY01000087.1"/>
</dbReference>
<gene>
    <name evidence="2" type="ORF">JM93_00271</name>
</gene>
<feature type="domain" description="YcaO" evidence="1">
    <location>
        <begin position="113"/>
        <end position="475"/>
    </location>
</feature>
<evidence type="ECO:0000313" key="3">
    <source>
        <dbReference type="Proteomes" id="UP000320593"/>
    </source>
</evidence>
<name>A0A562TGN2_9HYPH</name>
<proteinExistence type="predicted"/>
<comment type="caution">
    <text evidence="2">The sequence shown here is derived from an EMBL/GenBank/DDBJ whole genome shotgun (WGS) entry which is preliminary data.</text>
</comment>
<dbReference type="Gene3D" id="3.30.40.250">
    <property type="match status" value="1"/>
</dbReference>
<sequence>MSKVTLGEIAQHFGLEGPGRPFVVKPDADLSEPVQDLVRAGILSLRNGGLIPAHDVSPADLALFAPMVDLVRPKLRHLAQEQSPWAFCTAMATPYAGKVCGEGGSHRTIAAGGQGESAGHAVLACLGELSERLSFFLMGEDNRVSKDCSGLPDLALGPVLGFSARQEMELARRHAVLRQAFDGNLIDWNKLSRRRVIAKNVTLGGRAAVPSMGVFFGEAPAAGVPVRGLASTVGAAVWGSFEGAVERAIYEAIERDAVAMAWYNRLGITSLEMGGYPQAEHEKKLSWLENRSRQTRFFRVESDLPVHVVCAISANSDGYWGAFGAAASGRLGDAVAAAAREMLQCEQSLKMAARSHDKGHLDAKEPIALKYARYTRIFDDLRLSGVPRAPEALFDQSYSFEDLLEACRAKSIALWACDITHPAFKIPAIKVLSPQLCTWQARFGKRRLFETPVALGWRGKPAEEDTFEERVSFPF</sequence>
<dbReference type="Pfam" id="PF02624">
    <property type="entry name" value="YcaO"/>
    <property type="match status" value="1"/>
</dbReference>
<organism evidence="2 3">
    <name type="scientific">Roseibium hamelinense</name>
    <dbReference type="NCBI Taxonomy" id="150831"/>
    <lineage>
        <taxon>Bacteria</taxon>
        <taxon>Pseudomonadati</taxon>
        <taxon>Pseudomonadota</taxon>
        <taxon>Alphaproteobacteria</taxon>
        <taxon>Hyphomicrobiales</taxon>
        <taxon>Stappiaceae</taxon>
        <taxon>Roseibium</taxon>
    </lineage>
</organism>
<dbReference type="PANTHER" id="PTHR37809">
    <property type="entry name" value="RIBOSOMAL PROTEIN S12 METHYLTHIOTRANSFERASE ACCESSORY FACTOR YCAO"/>
    <property type="match status" value="1"/>
</dbReference>
<dbReference type="GO" id="GO:0005840">
    <property type="term" value="C:ribosome"/>
    <property type="evidence" value="ECO:0007669"/>
    <property type="project" value="UniProtKB-KW"/>
</dbReference>
<evidence type="ECO:0000259" key="1">
    <source>
        <dbReference type="PROSITE" id="PS51664"/>
    </source>
</evidence>
<evidence type="ECO:0000313" key="2">
    <source>
        <dbReference type="EMBL" id="TWI92725.1"/>
    </source>
</evidence>
<keyword evidence="2" id="KW-0687">Ribonucleoprotein</keyword>
<accession>A0A562TGN2</accession>
<dbReference type="OrthoDB" id="2379922at2"/>
<keyword evidence="2" id="KW-0808">Transferase</keyword>
<dbReference type="PROSITE" id="PS51664">
    <property type="entry name" value="YCAO"/>
    <property type="match status" value="1"/>
</dbReference>
<dbReference type="GO" id="GO:0016740">
    <property type="term" value="F:transferase activity"/>
    <property type="evidence" value="ECO:0007669"/>
    <property type="project" value="UniProtKB-KW"/>
</dbReference>
<dbReference type="EMBL" id="VLLF01000001">
    <property type="protein sequence ID" value="TWI92725.1"/>
    <property type="molecule type" value="Genomic_DNA"/>
</dbReference>
<dbReference type="PANTHER" id="PTHR37809:SF1">
    <property type="entry name" value="RIBOSOMAL PROTEIN S12 METHYLTHIOTRANSFERASE ACCESSORY FACTOR YCAO"/>
    <property type="match status" value="1"/>
</dbReference>
<dbReference type="InterPro" id="IPR003776">
    <property type="entry name" value="YcaO-like_dom"/>
</dbReference>
<dbReference type="Proteomes" id="UP000320593">
    <property type="component" value="Unassembled WGS sequence"/>
</dbReference>
<dbReference type="Gene3D" id="3.30.160.660">
    <property type="match status" value="1"/>
</dbReference>
<keyword evidence="2" id="KW-0689">Ribosomal protein</keyword>
<protein>
    <submittedName>
        <fullName evidence="2">Ribosomal protein S12 methylthiotransferase accessory factor</fullName>
    </submittedName>
</protein>
<dbReference type="Gene3D" id="3.30.1330.230">
    <property type="match status" value="1"/>
</dbReference>
<reference evidence="2 3" key="1">
    <citation type="submission" date="2019-07" db="EMBL/GenBank/DDBJ databases">
        <title>Genomic Encyclopedia of Archaeal and Bacterial Type Strains, Phase II (KMG-II): from individual species to whole genera.</title>
        <authorList>
            <person name="Goeker M."/>
        </authorList>
    </citation>
    <scope>NUCLEOTIDE SEQUENCE [LARGE SCALE GENOMIC DNA]</scope>
    <source>
        <strain evidence="2 3">ATCC BAA-252</strain>
    </source>
</reference>
<keyword evidence="3" id="KW-1185">Reference proteome</keyword>